<evidence type="ECO:0000256" key="7">
    <source>
        <dbReference type="ARBA" id="ARBA00023016"/>
    </source>
</evidence>
<dbReference type="EMBL" id="CP159253">
    <property type="protein sequence ID" value="XCG48344.1"/>
    <property type="molecule type" value="Genomic_DNA"/>
</dbReference>
<evidence type="ECO:0000256" key="3">
    <source>
        <dbReference type="ARBA" id="ARBA00022722"/>
    </source>
</evidence>
<sequence>MQNFAKPLKKLLTSAGWTMLRQGKGDHEIWHNLETGQRVTVVTFLKSRHLANDILKDAGLPKAF</sequence>
<evidence type="ECO:0000256" key="2">
    <source>
        <dbReference type="ARBA" id="ARBA00022649"/>
    </source>
</evidence>
<dbReference type="Gene3D" id="3.30.920.30">
    <property type="entry name" value="Hypothetical protein"/>
    <property type="match status" value="1"/>
</dbReference>
<dbReference type="SUPFAM" id="SSF54786">
    <property type="entry name" value="YcfA/nrd intein domain"/>
    <property type="match status" value="1"/>
</dbReference>
<name>A0AAU8CNE3_9HYPH</name>
<dbReference type="RefSeq" id="WP_353644126.1">
    <property type="nucleotide sequence ID" value="NZ_CP159253.1"/>
</dbReference>
<dbReference type="GO" id="GO:0003729">
    <property type="term" value="F:mRNA binding"/>
    <property type="evidence" value="ECO:0007669"/>
    <property type="project" value="InterPro"/>
</dbReference>
<dbReference type="InterPro" id="IPR012933">
    <property type="entry name" value="HicA_mRNA_interferase"/>
</dbReference>
<dbReference type="InterPro" id="IPR038570">
    <property type="entry name" value="HicA_sf"/>
</dbReference>
<proteinExistence type="inferred from homology"/>
<evidence type="ECO:0000256" key="4">
    <source>
        <dbReference type="ARBA" id="ARBA00022759"/>
    </source>
</evidence>
<gene>
    <name evidence="8" type="ORF">ABVK50_24405</name>
</gene>
<accession>A0AAU8CNE3</accession>
<keyword evidence="7" id="KW-0346">Stress response</keyword>
<keyword evidence="6" id="KW-0694">RNA-binding</keyword>
<evidence type="ECO:0000256" key="6">
    <source>
        <dbReference type="ARBA" id="ARBA00022884"/>
    </source>
</evidence>
<keyword evidence="5" id="KW-0378">Hydrolase</keyword>
<keyword evidence="2" id="KW-1277">Toxin-antitoxin system</keyword>
<keyword evidence="4" id="KW-0255">Endonuclease</keyword>
<dbReference type="Pfam" id="PF07927">
    <property type="entry name" value="HicA_toxin"/>
    <property type="match status" value="1"/>
</dbReference>
<dbReference type="GO" id="GO:0016787">
    <property type="term" value="F:hydrolase activity"/>
    <property type="evidence" value="ECO:0007669"/>
    <property type="project" value="UniProtKB-KW"/>
</dbReference>
<evidence type="ECO:0000313" key="8">
    <source>
        <dbReference type="EMBL" id="XCG48344.1"/>
    </source>
</evidence>
<dbReference type="GO" id="GO:0004519">
    <property type="term" value="F:endonuclease activity"/>
    <property type="evidence" value="ECO:0007669"/>
    <property type="project" value="UniProtKB-KW"/>
</dbReference>
<dbReference type="AlphaFoldDB" id="A0AAU8CNE3"/>
<reference evidence="8" key="1">
    <citation type="submission" date="2024-06" db="EMBL/GenBank/DDBJ databases">
        <title>Mesorhizobium karijinii sp. nov., a symbiont of the iconic Swainsona formosa from arid Australia.</title>
        <authorList>
            <person name="Hill Y.J."/>
            <person name="Watkin E.L.J."/>
            <person name="O'Hara G.W."/>
            <person name="Terpolilli J."/>
            <person name="Tye M.L."/>
            <person name="Kohlmeier M.G."/>
        </authorList>
    </citation>
    <scope>NUCLEOTIDE SEQUENCE</scope>
    <source>
        <strain evidence="8">WSM2240</strain>
    </source>
</reference>
<organism evidence="8">
    <name type="scientific">Mesorhizobium sp. WSM2240</name>
    <dbReference type="NCBI Taxonomy" id="3228851"/>
    <lineage>
        <taxon>Bacteria</taxon>
        <taxon>Pseudomonadati</taxon>
        <taxon>Pseudomonadota</taxon>
        <taxon>Alphaproteobacteria</taxon>
        <taxon>Hyphomicrobiales</taxon>
        <taxon>Phyllobacteriaceae</taxon>
        <taxon>Mesorhizobium</taxon>
    </lineage>
</organism>
<comment type="similarity">
    <text evidence="1">Belongs to the HicA mRNA interferase family.</text>
</comment>
<protein>
    <submittedName>
        <fullName evidence="8">Type II toxin-antitoxin system HicA family toxin</fullName>
    </submittedName>
</protein>
<evidence type="ECO:0000256" key="1">
    <source>
        <dbReference type="ARBA" id="ARBA00006620"/>
    </source>
</evidence>
<keyword evidence="3" id="KW-0540">Nuclease</keyword>
<evidence type="ECO:0000256" key="5">
    <source>
        <dbReference type="ARBA" id="ARBA00022801"/>
    </source>
</evidence>